<feature type="region of interest" description="Disordered" evidence="1">
    <location>
        <begin position="30"/>
        <end position="100"/>
    </location>
</feature>
<feature type="compositionally biased region" description="Low complexity" evidence="1">
    <location>
        <begin position="63"/>
        <end position="81"/>
    </location>
</feature>
<protein>
    <recommendedName>
        <fullName evidence="4">Type IV toxin-antitoxin system AbiEi family antitoxin domain-containing protein</fullName>
    </recommendedName>
</protein>
<proteinExistence type="predicted"/>
<dbReference type="EMBL" id="BAABCN010000018">
    <property type="protein sequence ID" value="GAA3896176.1"/>
    <property type="molecule type" value="Genomic_DNA"/>
</dbReference>
<name>A0ABP7L764_9MICO</name>
<keyword evidence="3" id="KW-1185">Reference proteome</keyword>
<evidence type="ECO:0000313" key="3">
    <source>
        <dbReference type="Proteomes" id="UP001501803"/>
    </source>
</evidence>
<comment type="caution">
    <text evidence="2">The sequence shown here is derived from an EMBL/GenBank/DDBJ whole genome shotgun (WGS) entry which is preliminary data.</text>
</comment>
<evidence type="ECO:0008006" key="4">
    <source>
        <dbReference type="Google" id="ProtNLM"/>
    </source>
</evidence>
<evidence type="ECO:0000256" key="1">
    <source>
        <dbReference type="SAM" id="MobiDB-lite"/>
    </source>
</evidence>
<dbReference type="Proteomes" id="UP001501803">
    <property type="component" value="Unassembled WGS sequence"/>
</dbReference>
<organism evidence="2 3">
    <name type="scientific">Leifsonia kafniensis</name>
    <dbReference type="NCBI Taxonomy" id="475957"/>
    <lineage>
        <taxon>Bacteria</taxon>
        <taxon>Bacillati</taxon>
        <taxon>Actinomycetota</taxon>
        <taxon>Actinomycetes</taxon>
        <taxon>Micrococcales</taxon>
        <taxon>Microbacteriaceae</taxon>
        <taxon>Leifsonia</taxon>
    </lineage>
</organism>
<reference evidence="3" key="1">
    <citation type="journal article" date="2019" name="Int. J. Syst. Evol. Microbiol.">
        <title>The Global Catalogue of Microorganisms (GCM) 10K type strain sequencing project: providing services to taxonomists for standard genome sequencing and annotation.</title>
        <authorList>
            <consortium name="The Broad Institute Genomics Platform"/>
            <consortium name="The Broad Institute Genome Sequencing Center for Infectious Disease"/>
            <person name="Wu L."/>
            <person name="Ma J."/>
        </authorList>
    </citation>
    <scope>NUCLEOTIDE SEQUENCE [LARGE SCALE GENOMIC DNA]</scope>
    <source>
        <strain evidence="3">JCM 17021</strain>
    </source>
</reference>
<evidence type="ECO:0000313" key="2">
    <source>
        <dbReference type="EMBL" id="GAA3896176.1"/>
    </source>
</evidence>
<accession>A0ABP7L764</accession>
<gene>
    <name evidence="2" type="ORF">GCM10022381_42050</name>
</gene>
<sequence length="426" mass="47263">MFDPRGVIRAPLHKQRISDRPTDVAARRLRRDSAAHCGEMNRYGKELVSRSNTPDPGAPITKGSAPASASGATSAAGASRAHPTGAAPREFASPRLRAASEHPRRTVEALIFSRDVTSVFGSGVRLSRLVKSGELTCLTRGQYIRTHQWAAMGADQRYAARVLAAAHSRIAPPPLSHYSAAVLWGLPMLRTWPSDVHFLSERKPGGQSYPGIRIHAVGFDARDVTMLDGVHVTTVARTVVDLAACLDVKSAVAVIDRALAVDRFNNSPPLTTKQELRDTWERMLPFSGSVRAREYIEFGTEDSGSPGESSSRVNIALNGFPTPILQRTFVIDGKEYHTDFFWEEIDGVGESDGDIKYFDPAMLGDRTPEQVLKAERNRERAIRRKVHEFTRWDFAVGQSQYRLRERLMEIGLVPGRPRLQLKQFRT</sequence>